<comment type="similarity">
    <text evidence="1 6 7">Belongs to the universal ribosomal protein uS17 family.</text>
</comment>
<dbReference type="InterPro" id="IPR000266">
    <property type="entry name" value="Ribosomal_uS17"/>
</dbReference>
<dbReference type="PRINTS" id="PR00973">
    <property type="entry name" value="RIBOSOMALS17"/>
</dbReference>
<dbReference type="PROSITE" id="PS00056">
    <property type="entry name" value="RIBOSOMAL_S17"/>
    <property type="match status" value="1"/>
</dbReference>
<accession>A0ABZ0UN48</accession>
<dbReference type="Pfam" id="PF00366">
    <property type="entry name" value="Ribosomal_S17"/>
    <property type="match status" value="1"/>
</dbReference>
<dbReference type="CDD" id="cd00364">
    <property type="entry name" value="Ribosomal_uS17"/>
    <property type="match status" value="1"/>
</dbReference>
<dbReference type="PANTHER" id="PTHR10744">
    <property type="entry name" value="40S RIBOSOMAL PROTEIN S11 FAMILY MEMBER"/>
    <property type="match status" value="1"/>
</dbReference>
<keyword evidence="9" id="KW-1185">Reference proteome</keyword>
<reference evidence="8" key="1">
    <citation type="submission" date="2022-10" db="EMBL/GenBank/DDBJ databases">
        <title>Host association and intracellularity evolved multiple times independently in the Rickettsiales.</title>
        <authorList>
            <person name="Castelli M."/>
            <person name="Nardi T."/>
            <person name="Gammuto L."/>
            <person name="Bellinzona G."/>
            <person name="Sabaneyeva E."/>
            <person name="Potekhin A."/>
            <person name="Serra V."/>
            <person name="Petroni G."/>
            <person name="Sassera D."/>
        </authorList>
    </citation>
    <scope>NUCLEOTIDE SEQUENCE [LARGE SCALE GENOMIC DNA]</scope>
    <source>
        <strain evidence="8">US_Bl 11III1</strain>
    </source>
</reference>
<evidence type="ECO:0000256" key="7">
    <source>
        <dbReference type="RuleBase" id="RU003872"/>
    </source>
</evidence>
<dbReference type="HAMAP" id="MF_01345_B">
    <property type="entry name" value="Ribosomal_uS17_B"/>
    <property type="match status" value="1"/>
</dbReference>
<dbReference type="Proteomes" id="UP001325140">
    <property type="component" value="Chromosome"/>
</dbReference>
<evidence type="ECO:0000256" key="2">
    <source>
        <dbReference type="ARBA" id="ARBA00022730"/>
    </source>
</evidence>
<proteinExistence type="inferred from homology"/>
<dbReference type="InterPro" id="IPR012340">
    <property type="entry name" value="NA-bd_OB-fold"/>
</dbReference>
<keyword evidence="5 6" id="KW-0687">Ribonucleoprotein</keyword>
<gene>
    <name evidence="6" type="primary">rpsQ</name>
    <name evidence="8" type="ORF">Fokcrypt_00056</name>
</gene>
<evidence type="ECO:0000313" key="8">
    <source>
        <dbReference type="EMBL" id="WPX97551.1"/>
    </source>
</evidence>
<comment type="function">
    <text evidence="6">One of the primary rRNA binding proteins, it binds specifically to the 5'-end of 16S ribosomal RNA.</text>
</comment>
<dbReference type="EMBL" id="CP110343">
    <property type="protein sequence ID" value="WPX97551.1"/>
    <property type="molecule type" value="Genomic_DNA"/>
</dbReference>
<evidence type="ECO:0000256" key="4">
    <source>
        <dbReference type="ARBA" id="ARBA00022980"/>
    </source>
</evidence>
<dbReference type="NCBIfam" id="NF004123">
    <property type="entry name" value="PRK05610.1"/>
    <property type="match status" value="1"/>
</dbReference>
<dbReference type="GO" id="GO:0005840">
    <property type="term" value="C:ribosome"/>
    <property type="evidence" value="ECO:0007669"/>
    <property type="project" value="UniProtKB-KW"/>
</dbReference>
<dbReference type="SUPFAM" id="SSF50249">
    <property type="entry name" value="Nucleic acid-binding proteins"/>
    <property type="match status" value="1"/>
</dbReference>
<dbReference type="NCBIfam" id="TIGR03635">
    <property type="entry name" value="uS17_bact"/>
    <property type="match status" value="1"/>
</dbReference>
<keyword evidence="2 6" id="KW-0699">rRNA-binding</keyword>
<dbReference type="PANTHER" id="PTHR10744:SF1">
    <property type="entry name" value="SMALL RIBOSOMAL SUBUNIT PROTEIN US17M"/>
    <property type="match status" value="1"/>
</dbReference>
<evidence type="ECO:0000256" key="1">
    <source>
        <dbReference type="ARBA" id="ARBA00010254"/>
    </source>
</evidence>
<evidence type="ECO:0000313" key="9">
    <source>
        <dbReference type="Proteomes" id="UP001325140"/>
    </source>
</evidence>
<comment type="subunit">
    <text evidence="6">Part of the 30S ribosomal subunit.</text>
</comment>
<keyword evidence="3 6" id="KW-0694">RNA-binding</keyword>
<evidence type="ECO:0000256" key="5">
    <source>
        <dbReference type="ARBA" id="ARBA00023274"/>
    </source>
</evidence>
<dbReference type="InterPro" id="IPR019979">
    <property type="entry name" value="Ribosomal_uS17_CS"/>
</dbReference>
<evidence type="ECO:0000256" key="3">
    <source>
        <dbReference type="ARBA" id="ARBA00022884"/>
    </source>
</evidence>
<organism evidence="8 9">
    <name type="scientific">Candidatus Fokinia crypta</name>
    <dbReference type="NCBI Taxonomy" id="1920990"/>
    <lineage>
        <taxon>Bacteria</taxon>
        <taxon>Pseudomonadati</taxon>
        <taxon>Pseudomonadota</taxon>
        <taxon>Alphaproteobacteria</taxon>
        <taxon>Rickettsiales</taxon>
        <taxon>Candidatus Midichloriaceae</taxon>
        <taxon>Candidatus Fokinia</taxon>
    </lineage>
</organism>
<name>A0ABZ0UN48_9RICK</name>
<protein>
    <recommendedName>
        <fullName evidence="6">Small ribosomal subunit protein uS17</fullName>
    </recommendedName>
</protein>
<evidence type="ECO:0000256" key="6">
    <source>
        <dbReference type="HAMAP-Rule" id="MF_01345"/>
    </source>
</evidence>
<sequence length="101" mass="11752">MTFIYELSSIRRSSGYVKKIIEMPKRVLKGVVVSDKQQSTVVVEVERKFQHPKYRKIVSVTKKYHAHDPNSAFKCGDVVSIIESRPISKLKKWLVLYDKAR</sequence>
<dbReference type="Gene3D" id="2.40.50.140">
    <property type="entry name" value="Nucleic acid-binding proteins"/>
    <property type="match status" value="1"/>
</dbReference>
<dbReference type="InterPro" id="IPR019984">
    <property type="entry name" value="Ribosomal_uS17_bact/chlr"/>
</dbReference>
<keyword evidence="4 6" id="KW-0689">Ribosomal protein</keyword>